<dbReference type="Proteomes" id="UP000518892">
    <property type="component" value="Unassembled WGS sequence"/>
</dbReference>
<dbReference type="AlphaFoldDB" id="A0A7W5HJS5"/>
<comment type="caution">
    <text evidence="1">The sequence shown here is derived from an EMBL/GenBank/DDBJ whole genome shotgun (WGS) entry which is preliminary data.</text>
</comment>
<dbReference type="SUPFAM" id="SSF52540">
    <property type="entry name" value="P-loop containing nucleoside triphosphate hydrolases"/>
    <property type="match status" value="1"/>
</dbReference>
<evidence type="ECO:0008006" key="3">
    <source>
        <dbReference type="Google" id="ProtNLM"/>
    </source>
</evidence>
<gene>
    <name evidence="1" type="ORF">FHR97_000566</name>
</gene>
<evidence type="ECO:0000313" key="2">
    <source>
        <dbReference type="Proteomes" id="UP000518892"/>
    </source>
</evidence>
<reference evidence="1 2" key="1">
    <citation type="submission" date="2020-08" db="EMBL/GenBank/DDBJ databases">
        <title>Genomic Encyclopedia of Type Strains, Phase III (KMG-III): the genomes of soil and plant-associated and newly described type strains.</title>
        <authorList>
            <person name="Whitman W."/>
        </authorList>
    </citation>
    <scope>NUCLEOTIDE SEQUENCE [LARGE SCALE GENOMIC DNA]</scope>
    <source>
        <strain evidence="1 2">CECT 7744</strain>
    </source>
</reference>
<evidence type="ECO:0000313" key="1">
    <source>
        <dbReference type="EMBL" id="MBB3229751.1"/>
    </source>
</evidence>
<dbReference type="Gene3D" id="3.40.50.300">
    <property type="entry name" value="P-loop containing nucleotide triphosphate hydrolases"/>
    <property type="match status" value="1"/>
</dbReference>
<dbReference type="InterPro" id="IPR027417">
    <property type="entry name" value="P-loop_NTPase"/>
</dbReference>
<organism evidence="1 2">
    <name type="scientific">Halomonas stenophila</name>
    <dbReference type="NCBI Taxonomy" id="795312"/>
    <lineage>
        <taxon>Bacteria</taxon>
        <taxon>Pseudomonadati</taxon>
        <taxon>Pseudomonadota</taxon>
        <taxon>Gammaproteobacteria</taxon>
        <taxon>Oceanospirillales</taxon>
        <taxon>Halomonadaceae</taxon>
        <taxon>Halomonas</taxon>
    </lineage>
</organism>
<proteinExistence type="predicted"/>
<keyword evidence="2" id="KW-1185">Reference proteome</keyword>
<dbReference type="Pfam" id="PF13469">
    <property type="entry name" value="Sulfotransfer_3"/>
    <property type="match status" value="1"/>
</dbReference>
<sequence length="227" mass="26116">MAAKDKSFFIEKTPRNLFVAKDIMSIYGNGAKYLCLVRNPAAIACSMISTWGKGRWNIYAFEQDFMLGIDCMIKVMSKDACLSIKYEDLLSFEDQETERVSRYLGIGLSELKDKKIEVIEGRMGDPVGQYKYSKIEKTRSSEWKKTINTFTKVAMLKSLIRRIGNDKLEKLGYSYAEVLESIKIHGKYSARDEVFDASLVVYGVLYKIFQPFILKEVIVNKLRFALR</sequence>
<protein>
    <recommendedName>
        <fullName evidence="3">Sulfotransferase domain-containing protein</fullName>
    </recommendedName>
</protein>
<dbReference type="EMBL" id="JACHXR010000001">
    <property type="protein sequence ID" value="MBB3229751.1"/>
    <property type="molecule type" value="Genomic_DNA"/>
</dbReference>
<accession>A0A7W5HJS5</accession>
<name>A0A7W5HJS5_9GAMM</name>